<feature type="signal peptide" evidence="2">
    <location>
        <begin position="1"/>
        <end position="21"/>
    </location>
</feature>
<organism evidence="3 4">
    <name type="scientific">Agrocybe pediades</name>
    <dbReference type="NCBI Taxonomy" id="84607"/>
    <lineage>
        <taxon>Eukaryota</taxon>
        <taxon>Fungi</taxon>
        <taxon>Dikarya</taxon>
        <taxon>Basidiomycota</taxon>
        <taxon>Agaricomycotina</taxon>
        <taxon>Agaricomycetes</taxon>
        <taxon>Agaricomycetidae</taxon>
        <taxon>Agaricales</taxon>
        <taxon>Agaricineae</taxon>
        <taxon>Strophariaceae</taxon>
        <taxon>Agrocybe</taxon>
    </lineage>
</organism>
<gene>
    <name evidence="3" type="ORF">D9613_007089</name>
</gene>
<comment type="caution">
    <text evidence="3">The sequence shown here is derived from an EMBL/GenBank/DDBJ whole genome shotgun (WGS) entry which is preliminary data.</text>
</comment>
<keyword evidence="4" id="KW-1185">Reference proteome</keyword>
<evidence type="ECO:0000313" key="3">
    <source>
        <dbReference type="EMBL" id="KAF4611041.1"/>
    </source>
</evidence>
<dbReference type="PROSITE" id="PS51257">
    <property type="entry name" value="PROKAR_LIPOPROTEIN"/>
    <property type="match status" value="1"/>
</dbReference>
<feature type="chain" id="PRO_5034963159" evidence="2">
    <location>
        <begin position="22"/>
        <end position="410"/>
    </location>
</feature>
<reference evidence="3 4" key="1">
    <citation type="submission" date="2019-12" db="EMBL/GenBank/DDBJ databases">
        <authorList>
            <person name="Floudas D."/>
            <person name="Bentzer J."/>
            <person name="Ahren D."/>
            <person name="Johansson T."/>
            <person name="Persson P."/>
            <person name="Tunlid A."/>
        </authorList>
    </citation>
    <scope>NUCLEOTIDE SEQUENCE [LARGE SCALE GENOMIC DNA]</scope>
    <source>
        <strain evidence="3 4">CBS 102.39</strain>
    </source>
</reference>
<keyword evidence="2" id="KW-0732">Signal</keyword>
<dbReference type="Gene3D" id="3.10.450.30">
    <property type="entry name" value="Microbial ribonucleases"/>
    <property type="match status" value="1"/>
</dbReference>
<feature type="compositionally biased region" description="Basic and acidic residues" evidence="1">
    <location>
        <begin position="66"/>
        <end position="76"/>
    </location>
</feature>
<feature type="region of interest" description="Disordered" evidence="1">
    <location>
        <begin position="66"/>
        <end position="357"/>
    </location>
</feature>
<feature type="compositionally biased region" description="Polar residues" evidence="1">
    <location>
        <begin position="248"/>
        <end position="259"/>
    </location>
</feature>
<evidence type="ECO:0000313" key="4">
    <source>
        <dbReference type="Proteomes" id="UP000521872"/>
    </source>
</evidence>
<proteinExistence type="predicted"/>
<evidence type="ECO:0000256" key="2">
    <source>
        <dbReference type="SAM" id="SignalP"/>
    </source>
</evidence>
<accession>A0A8H4QHT6</accession>
<feature type="compositionally biased region" description="Basic residues" evidence="1">
    <location>
        <begin position="77"/>
        <end position="106"/>
    </location>
</feature>
<feature type="compositionally biased region" description="Basic and acidic residues" evidence="1">
    <location>
        <begin position="174"/>
        <end position="187"/>
    </location>
</feature>
<dbReference type="Proteomes" id="UP000521872">
    <property type="component" value="Unassembled WGS sequence"/>
</dbReference>
<protein>
    <submittedName>
        <fullName evidence="3">Uncharacterized protein</fullName>
    </submittedName>
</protein>
<feature type="compositionally biased region" description="Low complexity" evidence="1">
    <location>
        <begin position="226"/>
        <end position="238"/>
    </location>
</feature>
<evidence type="ECO:0000256" key="1">
    <source>
        <dbReference type="SAM" id="MobiDB-lite"/>
    </source>
</evidence>
<feature type="region of interest" description="Disordered" evidence="1">
    <location>
        <begin position="387"/>
        <end position="410"/>
    </location>
</feature>
<dbReference type="AlphaFoldDB" id="A0A8H4QHT6"/>
<sequence length="410" mass="43924">MVRKIYTLSALLIACISAVSALPAPGRHAAAETSCVVARLGANGVSPCSLPAHSQPVTSDAHVLEGRAAKKTPEKKKAQRKKAVAKKKAAGVKVPTNRKARAKARVAKGQPKATAKDKGRTPGVPRVKPKPPMSAKKQNRVAEKKENRNLAKKQKHANKIAEAKQKQKMPPYGMDEHGKLRKPEQSEVAKGAWTKHTKAQTDKAGRKAAWHAMSPADQAKKEAASKAKQGAKAAADKAGNVKEKNRQNRVNSKAKTNAQRKAENQKHAAAARTQYNNAQGLPSRHDKFTSPQGKPYTGKDVRQGVYASEHAQAKGGVGYNAHTGKPAATKQKLPKEFENRPNSDGTHPLPGVAPGNLKEYPIVHDKQHGHDGRKPTPSDARIITTKNSAGHTVLAGKVGHAAGSDDHHHF</sequence>
<name>A0A8H4QHT6_9AGAR</name>
<feature type="compositionally biased region" description="Basic and acidic residues" evidence="1">
    <location>
        <begin position="140"/>
        <end position="149"/>
    </location>
</feature>
<dbReference type="EMBL" id="JAACJL010000058">
    <property type="protein sequence ID" value="KAF4611041.1"/>
    <property type="molecule type" value="Genomic_DNA"/>
</dbReference>